<comment type="subcellular location">
    <subcellularLocation>
        <location evidence="1">Cell membrane</location>
        <topology evidence="1">Multi-pass membrane protein</topology>
    </subcellularLocation>
</comment>
<dbReference type="AlphaFoldDB" id="A0A9X8EJW7"/>
<dbReference type="InterPro" id="IPR005538">
    <property type="entry name" value="LrgA/CidA"/>
</dbReference>
<keyword evidence="2" id="KW-1003">Cell membrane</keyword>
<name>A0A9X8EJW7_PSEPU</name>
<gene>
    <name evidence="7" type="ORF">EDF85_0727</name>
</gene>
<evidence type="ECO:0000256" key="1">
    <source>
        <dbReference type="ARBA" id="ARBA00004651"/>
    </source>
</evidence>
<keyword evidence="5 6" id="KW-0472">Membrane</keyword>
<dbReference type="GO" id="GO:0005886">
    <property type="term" value="C:plasma membrane"/>
    <property type="evidence" value="ECO:0007669"/>
    <property type="project" value="UniProtKB-SubCell"/>
</dbReference>
<dbReference type="PANTHER" id="PTHR33931">
    <property type="entry name" value="HOLIN-LIKE PROTEIN CIDA-RELATED"/>
    <property type="match status" value="1"/>
</dbReference>
<protein>
    <submittedName>
        <fullName evidence="7">Effector of murein hydrolase LrgA (UPF0299 family)</fullName>
    </submittedName>
</protein>
<evidence type="ECO:0000313" key="7">
    <source>
        <dbReference type="EMBL" id="ROQ52977.1"/>
    </source>
</evidence>
<reference evidence="7 8" key="1">
    <citation type="submission" date="2018-11" db="EMBL/GenBank/DDBJ databases">
        <title>Genomic analyses of the natural microbiome of Caenorhabditis elegans.</title>
        <authorList>
            <person name="Samuel B."/>
        </authorList>
    </citation>
    <scope>NUCLEOTIDE SEQUENCE [LARGE SCALE GENOMIC DNA]</scope>
    <source>
        <strain evidence="7 8">BIGb0473</strain>
    </source>
</reference>
<dbReference type="Pfam" id="PF03788">
    <property type="entry name" value="LrgA"/>
    <property type="match status" value="1"/>
</dbReference>
<feature type="transmembrane region" description="Helical" evidence="6">
    <location>
        <begin position="12"/>
        <end position="42"/>
    </location>
</feature>
<evidence type="ECO:0000313" key="8">
    <source>
        <dbReference type="Proteomes" id="UP000269115"/>
    </source>
</evidence>
<dbReference type="Proteomes" id="UP000269115">
    <property type="component" value="Unassembled WGS sequence"/>
</dbReference>
<dbReference type="EMBL" id="RJUR01000011">
    <property type="protein sequence ID" value="ROQ52977.1"/>
    <property type="molecule type" value="Genomic_DNA"/>
</dbReference>
<evidence type="ECO:0000256" key="4">
    <source>
        <dbReference type="ARBA" id="ARBA00022989"/>
    </source>
</evidence>
<feature type="transmembrane region" description="Helical" evidence="6">
    <location>
        <begin position="88"/>
        <end position="111"/>
    </location>
</feature>
<evidence type="ECO:0000256" key="6">
    <source>
        <dbReference type="SAM" id="Phobius"/>
    </source>
</evidence>
<evidence type="ECO:0000256" key="3">
    <source>
        <dbReference type="ARBA" id="ARBA00022692"/>
    </source>
</evidence>
<accession>A0A9X8EJW7</accession>
<keyword evidence="7" id="KW-0378">Hydrolase</keyword>
<keyword evidence="4 6" id="KW-1133">Transmembrane helix</keyword>
<proteinExistence type="predicted"/>
<evidence type="ECO:0000256" key="2">
    <source>
        <dbReference type="ARBA" id="ARBA00022475"/>
    </source>
</evidence>
<dbReference type="GO" id="GO:0016787">
    <property type="term" value="F:hydrolase activity"/>
    <property type="evidence" value="ECO:0007669"/>
    <property type="project" value="UniProtKB-KW"/>
</dbReference>
<sequence length="119" mass="12462">MVLLSGLSWLIAFQIVGTLIGAGLGLAVPGPIIGLVLLLAYLMRTGDVSAALESAGGQLLRYMPLLLVPAAVGIMAHVQVIARQLWPLLATLVLSLLPALLFAGGLMQWLVRRLARGEG</sequence>
<evidence type="ECO:0000256" key="5">
    <source>
        <dbReference type="ARBA" id="ARBA00023136"/>
    </source>
</evidence>
<dbReference type="PANTHER" id="PTHR33931:SF2">
    <property type="entry name" value="HOLIN-LIKE PROTEIN CIDA"/>
    <property type="match status" value="1"/>
</dbReference>
<comment type="caution">
    <text evidence="7">The sequence shown here is derived from an EMBL/GenBank/DDBJ whole genome shotgun (WGS) entry which is preliminary data.</text>
</comment>
<organism evidence="7 8">
    <name type="scientific">Pseudomonas putida</name>
    <name type="common">Arthrobacter siderocapsulatus</name>
    <dbReference type="NCBI Taxonomy" id="303"/>
    <lineage>
        <taxon>Bacteria</taxon>
        <taxon>Pseudomonadati</taxon>
        <taxon>Pseudomonadota</taxon>
        <taxon>Gammaproteobacteria</taxon>
        <taxon>Pseudomonadales</taxon>
        <taxon>Pseudomonadaceae</taxon>
        <taxon>Pseudomonas</taxon>
    </lineage>
</organism>
<keyword evidence="3 6" id="KW-0812">Transmembrane</keyword>
<feature type="transmembrane region" description="Helical" evidence="6">
    <location>
        <begin position="62"/>
        <end position="82"/>
    </location>
</feature>